<feature type="region of interest" description="Disordered" evidence="4">
    <location>
        <begin position="89"/>
        <end position="186"/>
    </location>
</feature>
<gene>
    <name evidence="6" type="ORF">CHLRE_17g711650v5</name>
</gene>
<comment type="subcellular location">
    <subcellularLocation>
        <location evidence="1">Cytoplasm</location>
    </subcellularLocation>
</comment>
<evidence type="ECO:0000259" key="5">
    <source>
        <dbReference type="PROSITE" id="PS51203"/>
    </source>
</evidence>
<accession>A0A2K3CPM2</accession>
<dbReference type="GO" id="GO:0051082">
    <property type="term" value="F:unfolded protein binding"/>
    <property type="evidence" value="ECO:0000318"/>
    <property type="project" value="GO_Central"/>
</dbReference>
<dbReference type="EMBL" id="CM008978">
    <property type="protein sequence ID" value="PNW70242.1"/>
    <property type="molecule type" value="Genomic_DNA"/>
</dbReference>
<dbReference type="InterPro" id="IPR037898">
    <property type="entry name" value="NudC_fam"/>
</dbReference>
<dbReference type="Gene3D" id="2.60.40.790">
    <property type="match status" value="1"/>
</dbReference>
<dbReference type="RefSeq" id="XP_001700426.2">
    <property type="nucleotide sequence ID" value="XM_001700374.2"/>
</dbReference>
<name>A0A2K3CPM2_CHLRE</name>
<dbReference type="KEGG" id="cre:CHLRE_17g711650v5"/>
<dbReference type="GeneID" id="5725977"/>
<dbReference type="FunCoup" id="A0A2K3CPM2">
    <property type="interactions" value="2047"/>
</dbReference>
<feature type="compositionally biased region" description="Low complexity" evidence="4">
    <location>
        <begin position="91"/>
        <end position="161"/>
    </location>
</feature>
<dbReference type="OMA" id="HCVIEDV"/>
<reference evidence="6 7" key="1">
    <citation type="journal article" date="2007" name="Science">
        <title>The Chlamydomonas genome reveals the evolution of key animal and plant functions.</title>
        <authorList>
            <person name="Merchant S.S."/>
            <person name="Prochnik S.E."/>
            <person name="Vallon O."/>
            <person name="Harris E.H."/>
            <person name="Karpowicz S.J."/>
            <person name="Witman G.B."/>
            <person name="Terry A."/>
            <person name="Salamov A."/>
            <person name="Fritz-Laylin L.K."/>
            <person name="Marechal-Drouard L."/>
            <person name="Marshall W.F."/>
            <person name="Qu L.H."/>
            <person name="Nelson D.R."/>
            <person name="Sanderfoot A.A."/>
            <person name="Spalding M.H."/>
            <person name="Kapitonov V.V."/>
            <person name="Ren Q."/>
            <person name="Ferris P."/>
            <person name="Lindquist E."/>
            <person name="Shapiro H."/>
            <person name="Lucas S.M."/>
            <person name="Grimwood J."/>
            <person name="Schmutz J."/>
            <person name="Cardol P."/>
            <person name="Cerutti H."/>
            <person name="Chanfreau G."/>
            <person name="Chen C.L."/>
            <person name="Cognat V."/>
            <person name="Croft M.T."/>
            <person name="Dent R."/>
            <person name="Dutcher S."/>
            <person name="Fernandez E."/>
            <person name="Fukuzawa H."/>
            <person name="Gonzalez-Ballester D."/>
            <person name="Gonzalez-Halphen D."/>
            <person name="Hallmann A."/>
            <person name="Hanikenne M."/>
            <person name="Hippler M."/>
            <person name="Inwood W."/>
            <person name="Jabbari K."/>
            <person name="Kalanon M."/>
            <person name="Kuras R."/>
            <person name="Lefebvre P.A."/>
            <person name="Lemaire S.D."/>
            <person name="Lobanov A.V."/>
            <person name="Lohr M."/>
            <person name="Manuell A."/>
            <person name="Meier I."/>
            <person name="Mets L."/>
            <person name="Mittag M."/>
            <person name="Mittelmeier T."/>
            <person name="Moroney J.V."/>
            <person name="Moseley J."/>
            <person name="Napoli C."/>
            <person name="Nedelcu A.M."/>
            <person name="Niyogi K."/>
            <person name="Novoselov S.V."/>
            <person name="Paulsen I.T."/>
            <person name="Pazour G."/>
            <person name="Purton S."/>
            <person name="Ral J.P."/>
            <person name="Riano-Pachon D.M."/>
            <person name="Riekhof W."/>
            <person name="Rymarquis L."/>
            <person name="Schroda M."/>
            <person name="Stern D."/>
            <person name="Umen J."/>
            <person name="Willows R."/>
            <person name="Wilson N."/>
            <person name="Zimmer S.L."/>
            <person name="Allmer J."/>
            <person name="Balk J."/>
            <person name="Bisova K."/>
            <person name="Chen C.J."/>
            <person name="Elias M."/>
            <person name="Gendler K."/>
            <person name="Hauser C."/>
            <person name="Lamb M.R."/>
            <person name="Ledford H."/>
            <person name="Long J.C."/>
            <person name="Minagawa J."/>
            <person name="Page M.D."/>
            <person name="Pan J."/>
            <person name="Pootakham W."/>
            <person name="Roje S."/>
            <person name="Rose A."/>
            <person name="Stahlberg E."/>
            <person name="Terauchi A.M."/>
            <person name="Yang P."/>
            <person name="Ball S."/>
            <person name="Bowler C."/>
            <person name="Dieckmann C.L."/>
            <person name="Gladyshev V.N."/>
            <person name="Green P."/>
            <person name="Jorgensen R."/>
            <person name="Mayfield S."/>
            <person name="Mueller-Roeber B."/>
            <person name="Rajamani S."/>
            <person name="Sayre R.T."/>
            <person name="Brokstein P."/>
            <person name="Dubchak I."/>
            <person name="Goodstein D."/>
            <person name="Hornick L."/>
            <person name="Huang Y.W."/>
            <person name="Jhaveri J."/>
            <person name="Luo Y."/>
            <person name="Martinez D."/>
            <person name="Ngau W.C."/>
            <person name="Otillar B."/>
            <person name="Poliakov A."/>
            <person name="Porter A."/>
            <person name="Szajkowski L."/>
            <person name="Werner G."/>
            <person name="Zhou K."/>
            <person name="Grigoriev I.V."/>
            <person name="Rokhsar D.S."/>
            <person name="Grossman A.R."/>
        </authorList>
    </citation>
    <scope>NUCLEOTIDE SEQUENCE [LARGE SCALE GENOMIC DNA]</scope>
    <source>
        <strain evidence="7">CC-503</strain>
    </source>
</reference>
<dbReference type="InterPro" id="IPR007052">
    <property type="entry name" value="CS_dom"/>
</dbReference>
<dbReference type="ExpressionAtlas" id="A0A2K3CPM2">
    <property type="expression patterns" value="baseline and differential"/>
</dbReference>
<comment type="function">
    <text evidence="3">Small heat shock protein required for the establishment of auxin gradients and for patterning of the apical domain of the embryo. Involved in the specification of the cotyledon primordia. Also required for normal inflorescence and floral meristem function, normal developmental patterning and thermotolerance. Acts as a molecular chaperone.</text>
</comment>
<dbReference type="PANTHER" id="PTHR12356:SF3">
    <property type="entry name" value="NUCLEAR MIGRATION PROTEIN NUDC"/>
    <property type="match status" value="1"/>
</dbReference>
<evidence type="ECO:0000313" key="6">
    <source>
        <dbReference type="EMBL" id="PNW70242.1"/>
    </source>
</evidence>
<dbReference type="OrthoDB" id="416217at2759"/>
<dbReference type="InParanoid" id="A0A2K3CPM2"/>
<feature type="domain" description="CS" evidence="5">
    <location>
        <begin position="182"/>
        <end position="270"/>
    </location>
</feature>
<dbReference type="PaxDb" id="3055-EDO98115"/>
<keyword evidence="7" id="KW-1185">Reference proteome</keyword>
<dbReference type="Pfam" id="PF04969">
    <property type="entry name" value="CS"/>
    <property type="match status" value="1"/>
</dbReference>
<dbReference type="FunFam" id="2.60.40.790:FF:000001">
    <property type="entry name" value="Nuclear migration protein nudC"/>
    <property type="match status" value="1"/>
</dbReference>
<dbReference type="GO" id="GO:0006457">
    <property type="term" value="P:protein folding"/>
    <property type="evidence" value="ECO:0000318"/>
    <property type="project" value="GO_Central"/>
</dbReference>
<evidence type="ECO:0000313" key="7">
    <source>
        <dbReference type="Proteomes" id="UP000006906"/>
    </source>
</evidence>
<protein>
    <recommendedName>
        <fullName evidence="5">CS domain-containing protein</fullName>
    </recommendedName>
</protein>
<keyword evidence="2" id="KW-0963">Cytoplasm</keyword>
<dbReference type="InterPro" id="IPR008978">
    <property type="entry name" value="HSP20-like_chaperone"/>
</dbReference>
<evidence type="ECO:0000256" key="4">
    <source>
        <dbReference type="SAM" id="MobiDB-lite"/>
    </source>
</evidence>
<dbReference type="STRING" id="3055.A0A2K3CPM2"/>
<evidence type="ECO:0000256" key="2">
    <source>
        <dbReference type="ARBA" id="ARBA00022490"/>
    </source>
</evidence>
<dbReference type="SUPFAM" id="SSF49764">
    <property type="entry name" value="HSP20-like chaperones"/>
    <property type="match status" value="1"/>
</dbReference>
<dbReference type="PROSITE" id="PS51203">
    <property type="entry name" value="CS"/>
    <property type="match status" value="1"/>
</dbReference>
<organism evidence="6 7">
    <name type="scientific">Chlamydomonas reinhardtii</name>
    <name type="common">Chlamydomonas smithii</name>
    <dbReference type="NCBI Taxonomy" id="3055"/>
    <lineage>
        <taxon>Eukaryota</taxon>
        <taxon>Viridiplantae</taxon>
        <taxon>Chlorophyta</taxon>
        <taxon>core chlorophytes</taxon>
        <taxon>Chlorophyceae</taxon>
        <taxon>CS clade</taxon>
        <taxon>Chlamydomonadales</taxon>
        <taxon>Chlamydomonadaceae</taxon>
        <taxon>Chlamydomonas</taxon>
    </lineage>
</organism>
<dbReference type="PANTHER" id="PTHR12356">
    <property type="entry name" value="NUCLEAR MOVEMENT PROTEIN NUDC"/>
    <property type="match status" value="1"/>
</dbReference>
<dbReference type="GO" id="GO:0005737">
    <property type="term" value="C:cytoplasm"/>
    <property type="evidence" value="ECO:0000318"/>
    <property type="project" value="GO_Central"/>
</dbReference>
<proteinExistence type="predicted"/>
<evidence type="ECO:0000256" key="1">
    <source>
        <dbReference type="ARBA" id="ARBA00004496"/>
    </source>
</evidence>
<dbReference type="Proteomes" id="UP000006906">
    <property type="component" value="Chromosome 17"/>
</dbReference>
<evidence type="ECO:0000256" key="3">
    <source>
        <dbReference type="ARBA" id="ARBA00053226"/>
    </source>
</evidence>
<dbReference type="AlphaFoldDB" id="A0A2K3CPM2"/>
<sequence length="343" mass="36315">MPPHCVIEDVTDKWDPEEGDKLFGNMLIQHEGDAQKFLTSVLDFLKRKSNFFKGADPKKRVLEAFTHVAGDSASSGGIKGGFLAGEKAAEPKAAAPAPAPASASKPADAPTPAAAPAAPATSTPVPAAASPTPAAEAAADKATASGSAAAVEPAAASTSETVLEEEPKEESKGIKPNSQRGADLDTYSWGQTLSEVTVNVPLPKGTKARMCDVAITKTKLRVGLKGQPPILEGELSEPVKADDCMWNIADDVMELTLAKLEGMHWWSAVVKGEPAIDTQKVEPENSKLGDLDAETRKTVEKMMFDQRQKALGLPTSDELQKQEMLKKFMAAHPEMDFSGAKIM</sequence>
<dbReference type="CDD" id="cd06467">
    <property type="entry name" value="p23_NUDC_like"/>
    <property type="match status" value="1"/>
</dbReference>
<dbReference type="Gramene" id="PNW70242">
    <property type="protein sequence ID" value="PNW70242"/>
    <property type="gene ID" value="CHLRE_17g711650v5"/>
</dbReference>